<dbReference type="OrthoDB" id="9793534at2"/>
<evidence type="ECO:0008006" key="4">
    <source>
        <dbReference type="Google" id="ProtNLM"/>
    </source>
</evidence>
<reference evidence="2 3" key="1">
    <citation type="journal article" date="2008" name="Proc. Natl. Acad. Sci. U.S.A.">
        <title>Niche adaptation and genome expansion in the chlorophyll d-producing cyanobacterium Acaryochloris marina.</title>
        <authorList>
            <person name="Swingley W.D."/>
            <person name="Chen M."/>
            <person name="Cheung P.C."/>
            <person name="Conrad A.L."/>
            <person name="Dejesa L.C."/>
            <person name="Hao J."/>
            <person name="Honchak B.M."/>
            <person name="Karbach L.E."/>
            <person name="Kurdoglu A."/>
            <person name="Lahiri S."/>
            <person name="Mastrian S.D."/>
            <person name="Miyashita H."/>
            <person name="Page L."/>
            <person name="Ramakrishna P."/>
            <person name="Satoh S."/>
            <person name="Sattley W.M."/>
            <person name="Shimada Y."/>
            <person name="Taylor H.L."/>
            <person name="Tomo T."/>
            <person name="Tsuchiya T."/>
            <person name="Wang Z.T."/>
            <person name="Raymond J."/>
            <person name="Mimuro M."/>
            <person name="Blankenship R.E."/>
            <person name="Touchman J.W."/>
        </authorList>
    </citation>
    <scope>NUCLEOTIDE SEQUENCE [LARGE SCALE GENOMIC DNA]</scope>
    <source>
        <strain evidence="3">MBIC 11017</strain>
    </source>
</reference>
<sequence length="134" mass="14726">MPLLSLSGQRPTSLGLKKNQLTPCPNTPNCVCSQDPDPGHQIDPLTFEGTPKEAFAKLKTILADTGNAEIIQETRNYIYAEFTSGLMGFVDDVEFYLDNRAKVIQVRSASRLGKSDLGANKSRVKSIQKKLKKA</sequence>
<protein>
    <recommendedName>
        <fullName evidence="4">DUF1499 domain-containing protein</fullName>
    </recommendedName>
</protein>
<dbReference type="eggNOG" id="COG4446">
    <property type="taxonomic scope" value="Bacteria"/>
</dbReference>
<dbReference type="PIRSF" id="PIRSF026426">
    <property type="entry name" value="DUF1499"/>
    <property type="match status" value="1"/>
</dbReference>
<evidence type="ECO:0000313" key="3">
    <source>
        <dbReference type="Proteomes" id="UP000000268"/>
    </source>
</evidence>
<dbReference type="KEGG" id="amr:AM1_3805"/>
<dbReference type="Pfam" id="PF07386">
    <property type="entry name" value="DUF1499"/>
    <property type="match status" value="1"/>
</dbReference>
<name>B0C5S1_ACAM1</name>
<accession>B0C5S1</accession>
<proteinExistence type="predicted"/>
<dbReference type="InterPro" id="IPR010865">
    <property type="entry name" value="DUF1499"/>
</dbReference>
<gene>
    <name evidence="2" type="ordered locus">AM1_3805</name>
</gene>
<dbReference type="RefSeq" id="WP_012164166.1">
    <property type="nucleotide sequence ID" value="NC_009925.1"/>
</dbReference>
<dbReference type="HOGENOM" id="CLU_105603_3_0_3"/>
<dbReference type="AlphaFoldDB" id="B0C5S1"/>
<dbReference type="STRING" id="329726.AM1_3805"/>
<evidence type="ECO:0000313" key="2">
    <source>
        <dbReference type="EMBL" id="ABW28792.1"/>
    </source>
</evidence>
<keyword evidence="3" id="KW-1185">Reference proteome</keyword>
<feature type="compositionally biased region" description="Polar residues" evidence="1">
    <location>
        <begin position="1"/>
        <end position="12"/>
    </location>
</feature>
<feature type="region of interest" description="Disordered" evidence="1">
    <location>
        <begin position="1"/>
        <end position="20"/>
    </location>
</feature>
<dbReference type="PANTHER" id="PTHR34801">
    <property type="entry name" value="EXPRESSED PROTEIN"/>
    <property type="match status" value="1"/>
</dbReference>
<dbReference type="Proteomes" id="UP000000268">
    <property type="component" value="Chromosome"/>
</dbReference>
<evidence type="ECO:0000256" key="1">
    <source>
        <dbReference type="SAM" id="MobiDB-lite"/>
    </source>
</evidence>
<dbReference type="PANTHER" id="PTHR34801:SF6">
    <property type="entry name" value="SLL1620 PROTEIN"/>
    <property type="match status" value="1"/>
</dbReference>
<organism evidence="2 3">
    <name type="scientific">Acaryochloris marina (strain MBIC 11017)</name>
    <dbReference type="NCBI Taxonomy" id="329726"/>
    <lineage>
        <taxon>Bacteria</taxon>
        <taxon>Bacillati</taxon>
        <taxon>Cyanobacteriota</taxon>
        <taxon>Cyanophyceae</taxon>
        <taxon>Acaryochloridales</taxon>
        <taxon>Acaryochloridaceae</taxon>
        <taxon>Acaryochloris</taxon>
    </lineage>
</organism>
<dbReference type="EMBL" id="CP000828">
    <property type="protein sequence ID" value="ABW28792.1"/>
    <property type="molecule type" value="Genomic_DNA"/>
</dbReference>